<evidence type="ECO:0000256" key="1">
    <source>
        <dbReference type="ARBA" id="ARBA00004651"/>
    </source>
</evidence>
<dbReference type="AlphaFoldDB" id="A0A380MZD0"/>
<dbReference type="InterPro" id="IPR011014">
    <property type="entry name" value="MscS_channel_TM-2"/>
</dbReference>
<sequence length="830" mass="92225">MLRKFWLAFLLSFCLPSLHAESSLSQQDKAALAQLADMLDNPKQRKVLIEQLRAVTKNSPSDDEISSSTSEDTEKSGVVTALSSLAGTPVTTDKSSDTGSTAEKTESYDDDPIAKVTENTKAAISQAVSLPRKLADASAKVVTQVSDRMKHNWQAVKNIFAGKDYRLSNINWNTFLNAVKNLGIIIITMLLLYHGLRALTRPIRRRLNEWSLHYHWSNPLIRKILAILGVVAMDSIFVGITYTIGNLLALYAIGQYGALSTQASLFIFAFVVIEFLKIGLRTVFLTRFPGLRLLTSDNGVTRFWYRWFASLINWLGYGYLTVIPLIETYLSYALAQTISTIIAIGAFVYGVWVIIRKRKGVHDALVRVSERTEQTISKIFMRILAATWHWLALAYFLMLLIVTLLRAEKSLPFVMKGTLKTILIVGAGLLFSSLITNFLSRRIRLPENWNRSMPSMERQLNSYIPFALRIIRFILLVIVVLSVLSAWNLINLPAWAASTSGQAFIDRWLGAGLILFFCALVWLICCGIIENRLSPDTGTGRPSARAETLLSLIKNAFAIIIASVCTMMFLSQIGINIGPLIAGAGVLGLAVGFGAQTLVKDVITGIFIQIENAMNTGDFVTVDGISGTAERISIRSVSLRDSSGTYHIIPFSSVTTVSNYMRGFAYHTAEYGISYNDDIDYACEQLQAAFNELAKGEHKRSLLEPILIQGVSSLGDSSVNIRVRIKTLPGEQWTVGRAYNRLVKLYFDRAGIEIPYPHQTLYFGENKDGSAPPLNIRKLKEYPILEDTPTLEKTNDNTQKSEKKEKIPPVPKILKDQHSEDSTPDVGGNL</sequence>
<dbReference type="SUPFAM" id="SSF82861">
    <property type="entry name" value="Mechanosensitive channel protein MscS (YggB), transmembrane region"/>
    <property type="match status" value="1"/>
</dbReference>
<evidence type="ECO:0000313" key="15">
    <source>
        <dbReference type="Proteomes" id="UP000254601"/>
    </source>
</evidence>
<feature type="domain" description="Mechanosensitive ion channel transmembrane helices 2/3" evidence="12">
    <location>
        <begin position="556"/>
        <end position="596"/>
    </location>
</feature>
<feature type="domain" description="Mechanosensitive ion channel MscS" evidence="10">
    <location>
        <begin position="597"/>
        <end position="661"/>
    </location>
</feature>
<feature type="domain" description="Mechanosensitive ion channel MscS C-terminal" evidence="11">
    <location>
        <begin position="669"/>
        <end position="754"/>
    </location>
</feature>
<feature type="transmembrane region" description="Helical" evidence="8">
    <location>
        <begin position="304"/>
        <end position="326"/>
    </location>
</feature>
<evidence type="ECO:0000256" key="4">
    <source>
        <dbReference type="ARBA" id="ARBA00022692"/>
    </source>
</evidence>
<dbReference type="Proteomes" id="UP000254601">
    <property type="component" value="Unassembled WGS sequence"/>
</dbReference>
<dbReference type="InterPro" id="IPR006685">
    <property type="entry name" value="MscS_channel_2nd"/>
</dbReference>
<feature type="transmembrane region" description="Helical" evidence="8">
    <location>
        <begin position="175"/>
        <end position="196"/>
    </location>
</feature>
<dbReference type="InterPro" id="IPR023408">
    <property type="entry name" value="MscS_beta-dom_sf"/>
</dbReference>
<evidence type="ECO:0000256" key="9">
    <source>
        <dbReference type="SAM" id="SignalP"/>
    </source>
</evidence>
<dbReference type="InterPro" id="IPR057485">
    <property type="entry name" value="YbiO-like_TM1"/>
</dbReference>
<dbReference type="PANTHER" id="PTHR30460">
    <property type="entry name" value="MODERATE CONDUCTANCE MECHANOSENSITIVE CHANNEL YBIO"/>
    <property type="match status" value="1"/>
</dbReference>
<dbReference type="InterPro" id="IPR010920">
    <property type="entry name" value="LSM_dom_sf"/>
</dbReference>
<evidence type="ECO:0000256" key="6">
    <source>
        <dbReference type="ARBA" id="ARBA00023136"/>
    </source>
</evidence>
<dbReference type="InterPro" id="IPR049142">
    <property type="entry name" value="MS_channel_1st"/>
</dbReference>
<feature type="transmembrane region" description="Helical" evidence="8">
    <location>
        <begin position="549"/>
        <end position="571"/>
    </location>
</feature>
<feature type="region of interest" description="Disordered" evidence="7">
    <location>
        <begin position="58"/>
        <end position="77"/>
    </location>
</feature>
<gene>
    <name evidence="14" type="primary">mscS_4</name>
    <name evidence="14" type="ORF">NCTC13337_02553</name>
</gene>
<feature type="transmembrane region" description="Helical" evidence="8">
    <location>
        <begin position="332"/>
        <end position="355"/>
    </location>
</feature>
<dbReference type="Pfam" id="PF21082">
    <property type="entry name" value="MS_channel_3rd"/>
    <property type="match status" value="1"/>
</dbReference>
<feature type="transmembrane region" description="Helical" evidence="8">
    <location>
        <begin position="265"/>
        <end position="284"/>
    </location>
</feature>
<dbReference type="Gene3D" id="3.30.70.100">
    <property type="match status" value="1"/>
</dbReference>
<evidence type="ECO:0000259" key="10">
    <source>
        <dbReference type="Pfam" id="PF00924"/>
    </source>
</evidence>
<dbReference type="Gene3D" id="2.30.30.60">
    <property type="match status" value="1"/>
</dbReference>
<feature type="transmembrane region" description="Helical" evidence="8">
    <location>
        <begin position="460"/>
        <end position="487"/>
    </location>
</feature>
<dbReference type="GO" id="GO:0008381">
    <property type="term" value="F:mechanosensitive monoatomic ion channel activity"/>
    <property type="evidence" value="ECO:0007669"/>
    <property type="project" value="InterPro"/>
</dbReference>
<dbReference type="InterPro" id="IPR045276">
    <property type="entry name" value="YbiO_bact"/>
</dbReference>
<feature type="transmembrane region" description="Helical" evidence="8">
    <location>
        <begin position="379"/>
        <end position="405"/>
    </location>
</feature>
<proteinExistence type="inferred from homology"/>
<feature type="region of interest" description="Disordered" evidence="7">
    <location>
        <begin position="88"/>
        <end position="113"/>
    </location>
</feature>
<evidence type="ECO:0000256" key="7">
    <source>
        <dbReference type="SAM" id="MobiDB-lite"/>
    </source>
</evidence>
<evidence type="ECO:0000256" key="2">
    <source>
        <dbReference type="ARBA" id="ARBA00008017"/>
    </source>
</evidence>
<comment type="similarity">
    <text evidence="2">Belongs to the MscS (TC 1.A.23) family.</text>
</comment>
<dbReference type="Pfam" id="PF00924">
    <property type="entry name" value="MS_channel_2nd"/>
    <property type="match status" value="1"/>
</dbReference>
<feature type="transmembrane region" description="Helical" evidence="8">
    <location>
        <begin position="577"/>
        <end position="599"/>
    </location>
</feature>
<dbReference type="SUPFAM" id="SSF82689">
    <property type="entry name" value="Mechanosensitive channel protein MscS (YggB), C-terminal domain"/>
    <property type="match status" value="1"/>
</dbReference>
<dbReference type="Gene3D" id="1.10.287.1260">
    <property type="match status" value="1"/>
</dbReference>
<dbReference type="Pfam" id="PF21088">
    <property type="entry name" value="MS_channel_1st"/>
    <property type="match status" value="1"/>
</dbReference>
<feature type="region of interest" description="Disordered" evidence="7">
    <location>
        <begin position="785"/>
        <end position="830"/>
    </location>
</feature>
<feature type="transmembrane region" description="Helical" evidence="8">
    <location>
        <begin position="417"/>
        <end position="439"/>
    </location>
</feature>
<dbReference type="OrthoDB" id="6500477at2"/>
<feature type="compositionally biased region" description="Polar residues" evidence="7">
    <location>
        <begin position="88"/>
        <end position="102"/>
    </location>
</feature>
<keyword evidence="4 8" id="KW-0812">Transmembrane</keyword>
<feature type="chain" id="PRO_5016699037" evidence="9">
    <location>
        <begin position="21"/>
        <end position="830"/>
    </location>
</feature>
<dbReference type="RefSeq" id="WP_115306149.1">
    <property type="nucleotide sequence ID" value="NZ_UHIC01000001.1"/>
</dbReference>
<evidence type="ECO:0000259" key="12">
    <source>
        <dbReference type="Pfam" id="PF21088"/>
    </source>
</evidence>
<dbReference type="EMBL" id="UHIC01000001">
    <property type="protein sequence ID" value="SUO97662.1"/>
    <property type="molecule type" value="Genomic_DNA"/>
</dbReference>
<keyword evidence="6 8" id="KW-0472">Membrane</keyword>
<keyword evidence="3" id="KW-1003">Cell membrane</keyword>
<comment type="subcellular location">
    <subcellularLocation>
        <location evidence="1">Cell membrane</location>
        <topology evidence="1">Multi-pass membrane protein</topology>
    </subcellularLocation>
</comment>
<evidence type="ECO:0000259" key="13">
    <source>
        <dbReference type="Pfam" id="PF25392"/>
    </source>
</evidence>
<dbReference type="Pfam" id="PF25392">
    <property type="entry name" value="MS_channel_TM1"/>
    <property type="match status" value="1"/>
</dbReference>
<keyword evidence="9" id="KW-0732">Signal</keyword>
<dbReference type="InterPro" id="IPR011066">
    <property type="entry name" value="MscS_channel_C_sf"/>
</dbReference>
<dbReference type="SUPFAM" id="SSF50182">
    <property type="entry name" value="Sm-like ribonucleoproteins"/>
    <property type="match status" value="1"/>
</dbReference>
<evidence type="ECO:0000259" key="11">
    <source>
        <dbReference type="Pfam" id="PF21082"/>
    </source>
</evidence>
<name>A0A380MZD0_9GAMM</name>
<dbReference type="PANTHER" id="PTHR30460:SF0">
    <property type="entry name" value="MODERATE CONDUCTANCE MECHANOSENSITIVE CHANNEL YBIO"/>
    <property type="match status" value="1"/>
</dbReference>
<reference evidence="14 15" key="1">
    <citation type="submission" date="2018-06" db="EMBL/GenBank/DDBJ databases">
        <authorList>
            <consortium name="Pathogen Informatics"/>
            <person name="Doyle S."/>
        </authorList>
    </citation>
    <scope>NUCLEOTIDE SEQUENCE [LARGE SCALE GENOMIC DNA]</scope>
    <source>
        <strain evidence="14 15">NCTC13337</strain>
    </source>
</reference>
<keyword evidence="5 8" id="KW-1133">Transmembrane helix</keyword>
<feature type="signal peptide" evidence="9">
    <location>
        <begin position="1"/>
        <end position="20"/>
    </location>
</feature>
<protein>
    <submittedName>
        <fullName evidence="14">Small-conductance mechanosensitive channel</fullName>
    </submittedName>
</protein>
<evidence type="ECO:0000256" key="5">
    <source>
        <dbReference type="ARBA" id="ARBA00022989"/>
    </source>
</evidence>
<evidence type="ECO:0000256" key="3">
    <source>
        <dbReference type="ARBA" id="ARBA00022475"/>
    </source>
</evidence>
<feature type="compositionally biased region" description="Basic and acidic residues" evidence="7">
    <location>
        <begin position="793"/>
        <end position="821"/>
    </location>
</feature>
<dbReference type="GO" id="GO:0005886">
    <property type="term" value="C:plasma membrane"/>
    <property type="evidence" value="ECO:0007669"/>
    <property type="project" value="UniProtKB-SubCell"/>
</dbReference>
<dbReference type="InterPro" id="IPR049278">
    <property type="entry name" value="MS_channel_C"/>
</dbReference>
<evidence type="ECO:0000256" key="8">
    <source>
        <dbReference type="SAM" id="Phobius"/>
    </source>
</evidence>
<feature type="transmembrane region" description="Helical" evidence="8">
    <location>
        <begin position="224"/>
        <end position="253"/>
    </location>
</feature>
<feature type="domain" description="Moderate conductance mechanosensitive channel YbiO-like transmembrane helix 1" evidence="13">
    <location>
        <begin position="418"/>
        <end position="495"/>
    </location>
</feature>
<evidence type="ECO:0000313" key="14">
    <source>
        <dbReference type="EMBL" id="SUO97662.1"/>
    </source>
</evidence>
<accession>A0A380MZD0</accession>
<feature type="transmembrane region" description="Helical" evidence="8">
    <location>
        <begin position="507"/>
        <end position="529"/>
    </location>
</feature>
<keyword evidence="15" id="KW-1185">Reference proteome</keyword>
<organism evidence="14 15">
    <name type="scientific">Suttonella ornithocola</name>
    <dbReference type="NCBI Taxonomy" id="279832"/>
    <lineage>
        <taxon>Bacteria</taxon>
        <taxon>Pseudomonadati</taxon>
        <taxon>Pseudomonadota</taxon>
        <taxon>Gammaproteobacteria</taxon>
        <taxon>Cardiobacteriales</taxon>
        <taxon>Cardiobacteriaceae</taxon>
        <taxon>Suttonella</taxon>
    </lineage>
</organism>